<proteinExistence type="predicted"/>
<dbReference type="EMBL" id="JBDFQZ010000013">
    <property type="protein sequence ID" value="KAK9669670.1"/>
    <property type="molecule type" value="Genomic_DNA"/>
</dbReference>
<dbReference type="AlphaFoldDB" id="A0AAW1GZZ6"/>
<organism evidence="2 3">
    <name type="scientific">Saponaria officinalis</name>
    <name type="common">Common soapwort</name>
    <name type="synonym">Lychnis saponaria</name>
    <dbReference type="NCBI Taxonomy" id="3572"/>
    <lineage>
        <taxon>Eukaryota</taxon>
        <taxon>Viridiplantae</taxon>
        <taxon>Streptophyta</taxon>
        <taxon>Embryophyta</taxon>
        <taxon>Tracheophyta</taxon>
        <taxon>Spermatophyta</taxon>
        <taxon>Magnoliopsida</taxon>
        <taxon>eudicotyledons</taxon>
        <taxon>Gunneridae</taxon>
        <taxon>Pentapetalae</taxon>
        <taxon>Caryophyllales</taxon>
        <taxon>Caryophyllaceae</taxon>
        <taxon>Caryophylleae</taxon>
        <taxon>Saponaria</taxon>
    </lineage>
</organism>
<keyword evidence="1" id="KW-0472">Membrane</keyword>
<keyword evidence="1" id="KW-1133">Transmembrane helix</keyword>
<accession>A0AAW1GZZ6</accession>
<protein>
    <submittedName>
        <fullName evidence="2">Uncharacterized protein</fullName>
    </submittedName>
</protein>
<keyword evidence="3" id="KW-1185">Reference proteome</keyword>
<feature type="transmembrane region" description="Helical" evidence="1">
    <location>
        <begin position="432"/>
        <end position="455"/>
    </location>
</feature>
<dbReference type="Proteomes" id="UP001443914">
    <property type="component" value="Unassembled WGS sequence"/>
</dbReference>
<name>A0AAW1GZZ6_SAPOF</name>
<sequence>MTIFYFPQFEHESLHAYWDRLESCIVQCGYYVDIWEMCHMIYDGVNCETRFLIEQMCEGMFEYMSYEDKWEALKYLAQSSLENERNLMEQFISSQSKVNKELQRSISQQISIINSSNSTIQSQLDVLYENLRMVKKFEESKGNLVPFCDDNNDDFVESSELVLIDDNSSLDNVFVPKDSSLPNNDCELESVKFEVDHLLCGLSEPPLVEDVKKHGLCELESLTFDDDYDLVEHSEDALNVDISPPLNHDVHEFSLDLHENDDMFNDDCNFVKPCELVYDVFMSPLDDMIVLDDFFSLKHDVSDLSTPLCDLGNMLNEVENDESMQFENNEEDLALELKQIYENDKLEPNEKFLDKNEIFNDSLDKIDEIFDDRLEVKWDDDNDDPLNESEECKIVAISGFEMVYPLLLQFEQNDKFRSGFKMIDVYAFPHKLLISFLTSLVYYCSCILLVIAYVHFCEDWSTCFDKLMRSLIGSLYEFASCCSRLLLM</sequence>
<evidence type="ECO:0000313" key="3">
    <source>
        <dbReference type="Proteomes" id="UP001443914"/>
    </source>
</evidence>
<gene>
    <name evidence="2" type="ORF">RND81_13G147300</name>
</gene>
<keyword evidence="1" id="KW-0812">Transmembrane</keyword>
<reference evidence="2" key="1">
    <citation type="submission" date="2024-03" db="EMBL/GenBank/DDBJ databases">
        <title>WGS assembly of Saponaria officinalis var. Norfolk2.</title>
        <authorList>
            <person name="Jenkins J."/>
            <person name="Shu S."/>
            <person name="Grimwood J."/>
            <person name="Barry K."/>
            <person name="Goodstein D."/>
            <person name="Schmutz J."/>
            <person name="Leebens-Mack J."/>
            <person name="Osbourn A."/>
        </authorList>
    </citation>
    <scope>NUCLEOTIDE SEQUENCE [LARGE SCALE GENOMIC DNA]</scope>
    <source>
        <strain evidence="2">JIC</strain>
    </source>
</reference>
<evidence type="ECO:0000256" key="1">
    <source>
        <dbReference type="SAM" id="Phobius"/>
    </source>
</evidence>
<evidence type="ECO:0000313" key="2">
    <source>
        <dbReference type="EMBL" id="KAK9669670.1"/>
    </source>
</evidence>
<comment type="caution">
    <text evidence="2">The sequence shown here is derived from an EMBL/GenBank/DDBJ whole genome shotgun (WGS) entry which is preliminary data.</text>
</comment>